<organism evidence="2 3">
    <name type="scientific">Lophiostoma macrostomum CBS 122681</name>
    <dbReference type="NCBI Taxonomy" id="1314788"/>
    <lineage>
        <taxon>Eukaryota</taxon>
        <taxon>Fungi</taxon>
        <taxon>Dikarya</taxon>
        <taxon>Ascomycota</taxon>
        <taxon>Pezizomycotina</taxon>
        <taxon>Dothideomycetes</taxon>
        <taxon>Pleosporomycetidae</taxon>
        <taxon>Pleosporales</taxon>
        <taxon>Lophiostomataceae</taxon>
        <taxon>Lophiostoma</taxon>
    </lineage>
</organism>
<gene>
    <name evidence="2" type="ORF">K491DRAFT_763591</name>
</gene>
<dbReference type="AlphaFoldDB" id="A0A6A6SJN0"/>
<proteinExistence type="predicted"/>
<feature type="compositionally biased region" description="Basic residues" evidence="1">
    <location>
        <begin position="103"/>
        <end position="122"/>
    </location>
</feature>
<feature type="region of interest" description="Disordered" evidence="1">
    <location>
        <begin position="69"/>
        <end position="144"/>
    </location>
</feature>
<keyword evidence="3" id="KW-1185">Reference proteome</keyword>
<evidence type="ECO:0000256" key="1">
    <source>
        <dbReference type="SAM" id="MobiDB-lite"/>
    </source>
</evidence>
<evidence type="ECO:0000313" key="2">
    <source>
        <dbReference type="EMBL" id="KAF2647612.1"/>
    </source>
</evidence>
<name>A0A6A6SJN0_9PLEO</name>
<sequence length="159" mass="17030">MGKDTADKAATKSFTGDIVAALLMASGTTTISMKQYELMSSLDGKKSASAFQHDFRCVLAKAKELKAQVDSGEEFKAVDGGTKKGPKRKADDTIDAPLTPPKTPKKAKAAPKPRTPAKKASAKKTMSPSPDSSELQGGENAFEEAFETFIKAEREWDDD</sequence>
<dbReference type="OrthoDB" id="3938057at2759"/>
<dbReference type="Proteomes" id="UP000799324">
    <property type="component" value="Unassembled WGS sequence"/>
</dbReference>
<reference evidence="2" key="1">
    <citation type="journal article" date="2020" name="Stud. Mycol.">
        <title>101 Dothideomycetes genomes: a test case for predicting lifestyles and emergence of pathogens.</title>
        <authorList>
            <person name="Haridas S."/>
            <person name="Albert R."/>
            <person name="Binder M."/>
            <person name="Bloem J."/>
            <person name="Labutti K."/>
            <person name="Salamov A."/>
            <person name="Andreopoulos B."/>
            <person name="Baker S."/>
            <person name="Barry K."/>
            <person name="Bills G."/>
            <person name="Bluhm B."/>
            <person name="Cannon C."/>
            <person name="Castanera R."/>
            <person name="Culley D."/>
            <person name="Daum C."/>
            <person name="Ezra D."/>
            <person name="Gonzalez J."/>
            <person name="Henrissat B."/>
            <person name="Kuo A."/>
            <person name="Liang C."/>
            <person name="Lipzen A."/>
            <person name="Lutzoni F."/>
            <person name="Magnuson J."/>
            <person name="Mondo S."/>
            <person name="Nolan M."/>
            <person name="Ohm R."/>
            <person name="Pangilinan J."/>
            <person name="Park H.-J."/>
            <person name="Ramirez L."/>
            <person name="Alfaro M."/>
            <person name="Sun H."/>
            <person name="Tritt A."/>
            <person name="Yoshinaga Y."/>
            <person name="Zwiers L.-H."/>
            <person name="Turgeon B."/>
            <person name="Goodwin S."/>
            <person name="Spatafora J."/>
            <person name="Crous P."/>
            <person name="Grigoriev I."/>
        </authorList>
    </citation>
    <scope>NUCLEOTIDE SEQUENCE</scope>
    <source>
        <strain evidence="2">CBS 122681</strain>
    </source>
</reference>
<evidence type="ECO:0000313" key="3">
    <source>
        <dbReference type="Proteomes" id="UP000799324"/>
    </source>
</evidence>
<accession>A0A6A6SJN0</accession>
<dbReference type="EMBL" id="MU004599">
    <property type="protein sequence ID" value="KAF2647612.1"/>
    <property type="molecule type" value="Genomic_DNA"/>
</dbReference>
<protein>
    <submittedName>
        <fullName evidence="2">Uncharacterized protein</fullName>
    </submittedName>
</protein>